<feature type="compositionally biased region" description="Basic and acidic residues" evidence="1">
    <location>
        <begin position="87"/>
        <end position="96"/>
    </location>
</feature>
<accession>A0A1B9C0B1</accession>
<dbReference type="Proteomes" id="UP000093129">
    <property type="component" value="Unassembled WGS sequence"/>
</dbReference>
<evidence type="ECO:0000256" key="1">
    <source>
        <dbReference type="SAM" id="MobiDB-lite"/>
    </source>
</evidence>
<feature type="region of interest" description="Disordered" evidence="1">
    <location>
        <begin position="75"/>
        <end position="96"/>
    </location>
</feature>
<dbReference type="RefSeq" id="WP_065412883.1">
    <property type="nucleotide sequence ID" value="NZ_MASQ01000067.1"/>
</dbReference>
<proteinExistence type="predicted"/>
<dbReference type="EMBL" id="MASQ01000067">
    <property type="protein sequence ID" value="OCB03416.1"/>
    <property type="molecule type" value="Genomic_DNA"/>
</dbReference>
<protein>
    <submittedName>
        <fullName evidence="2">Uncharacterized protein</fullName>
    </submittedName>
</protein>
<name>A0A1B9C0B1_9PROT</name>
<evidence type="ECO:0000313" key="3">
    <source>
        <dbReference type="Proteomes" id="UP000093129"/>
    </source>
</evidence>
<gene>
    <name evidence="2" type="ORF">BBC27_08090</name>
</gene>
<reference evidence="2 3" key="1">
    <citation type="submission" date="2016-07" db="EMBL/GenBank/DDBJ databases">
        <title>Draft genome of a psychrotolerant acidophile Acidithiobacillus ferrivorans strain YL15.</title>
        <authorList>
            <person name="Peng T."/>
            <person name="Ma L."/>
            <person name="Nan M."/>
            <person name="An N."/>
            <person name="Wang M."/>
            <person name="Qiu G."/>
            <person name="Zeng W."/>
        </authorList>
    </citation>
    <scope>NUCLEOTIDE SEQUENCE [LARGE SCALE GENOMIC DNA]</scope>
    <source>
        <strain evidence="2 3">YL15</strain>
    </source>
</reference>
<sequence length="130" mass="14240">MTELYELPSRPAARVAICRAAIDDALSRGFTLKEIAARLDVRYKTFWQAWKEARIVVAEEKQVALPALPVPVATQKGQAPGGFRPAHNSDEREPVPKKALARIGQKAVDSEDDGLTAAQRVLARIPKIGE</sequence>
<organism evidence="2 3">
    <name type="scientific">Acidithiobacillus ferrivorans</name>
    <dbReference type="NCBI Taxonomy" id="160808"/>
    <lineage>
        <taxon>Bacteria</taxon>
        <taxon>Pseudomonadati</taxon>
        <taxon>Pseudomonadota</taxon>
        <taxon>Acidithiobacillia</taxon>
        <taxon>Acidithiobacillales</taxon>
        <taxon>Acidithiobacillaceae</taxon>
        <taxon>Acidithiobacillus</taxon>
    </lineage>
</organism>
<dbReference type="AlphaFoldDB" id="A0A1B9C0B1"/>
<comment type="caution">
    <text evidence="2">The sequence shown here is derived from an EMBL/GenBank/DDBJ whole genome shotgun (WGS) entry which is preliminary data.</text>
</comment>
<evidence type="ECO:0000313" key="2">
    <source>
        <dbReference type="EMBL" id="OCB03416.1"/>
    </source>
</evidence>